<feature type="region of interest" description="Disordered" evidence="1">
    <location>
        <begin position="407"/>
        <end position="513"/>
    </location>
</feature>
<keyword evidence="3" id="KW-1185">Reference proteome</keyword>
<gene>
    <name evidence="2" type="ORF">EXIGLDRAFT_841558</name>
</gene>
<feature type="region of interest" description="Disordered" evidence="1">
    <location>
        <begin position="362"/>
        <end position="382"/>
    </location>
</feature>
<feature type="compositionally biased region" description="Polar residues" evidence="1">
    <location>
        <begin position="440"/>
        <end position="452"/>
    </location>
</feature>
<feature type="compositionally biased region" description="Polar residues" evidence="1">
    <location>
        <begin position="367"/>
        <end position="381"/>
    </location>
</feature>
<evidence type="ECO:0000313" key="3">
    <source>
        <dbReference type="Proteomes" id="UP000077266"/>
    </source>
</evidence>
<dbReference type="Proteomes" id="UP000077266">
    <property type="component" value="Unassembled WGS sequence"/>
</dbReference>
<name>A0A165DTF5_EXIGL</name>
<reference evidence="2 3" key="1">
    <citation type="journal article" date="2016" name="Mol. Biol. Evol.">
        <title>Comparative Genomics of Early-Diverging Mushroom-Forming Fungi Provides Insights into the Origins of Lignocellulose Decay Capabilities.</title>
        <authorList>
            <person name="Nagy L.G."/>
            <person name="Riley R."/>
            <person name="Tritt A."/>
            <person name="Adam C."/>
            <person name="Daum C."/>
            <person name="Floudas D."/>
            <person name="Sun H."/>
            <person name="Yadav J.S."/>
            <person name="Pangilinan J."/>
            <person name="Larsson K.H."/>
            <person name="Matsuura K."/>
            <person name="Barry K."/>
            <person name="Labutti K."/>
            <person name="Kuo R."/>
            <person name="Ohm R.A."/>
            <person name="Bhattacharya S.S."/>
            <person name="Shirouzu T."/>
            <person name="Yoshinaga Y."/>
            <person name="Martin F.M."/>
            <person name="Grigoriev I.V."/>
            <person name="Hibbett D.S."/>
        </authorList>
    </citation>
    <scope>NUCLEOTIDE SEQUENCE [LARGE SCALE GENOMIC DNA]</scope>
    <source>
        <strain evidence="2 3">HHB12029</strain>
    </source>
</reference>
<dbReference type="EMBL" id="KV426192">
    <property type="protein sequence ID" value="KZV85312.1"/>
    <property type="molecule type" value="Genomic_DNA"/>
</dbReference>
<dbReference type="AlphaFoldDB" id="A0A165DTF5"/>
<evidence type="ECO:0000256" key="1">
    <source>
        <dbReference type="SAM" id="MobiDB-lite"/>
    </source>
</evidence>
<feature type="compositionally biased region" description="Basic and acidic residues" evidence="1">
    <location>
        <begin position="159"/>
        <end position="168"/>
    </location>
</feature>
<proteinExistence type="predicted"/>
<feature type="compositionally biased region" description="Low complexity" evidence="1">
    <location>
        <begin position="493"/>
        <end position="504"/>
    </location>
</feature>
<accession>A0A165DTF5</accession>
<feature type="compositionally biased region" description="Low complexity" evidence="1">
    <location>
        <begin position="453"/>
        <end position="467"/>
    </location>
</feature>
<organism evidence="2 3">
    <name type="scientific">Exidia glandulosa HHB12029</name>
    <dbReference type="NCBI Taxonomy" id="1314781"/>
    <lineage>
        <taxon>Eukaryota</taxon>
        <taxon>Fungi</taxon>
        <taxon>Dikarya</taxon>
        <taxon>Basidiomycota</taxon>
        <taxon>Agaricomycotina</taxon>
        <taxon>Agaricomycetes</taxon>
        <taxon>Auriculariales</taxon>
        <taxon>Exidiaceae</taxon>
        <taxon>Exidia</taxon>
    </lineage>
</organism>
<feature type="region of interest" description="Disordered" evidence="1">
    <location>
        <begin position="159"/>
        <end position="179"/>
    </location>
</feature>
<protein>
    <submittedName>
        <fullName evidence="2">Uncharacterized protein</fullName>
    </submittedName>
</protein>
<feature type="region of interest" description="Disordered" evidence="1">
    <location>
        <begin position="115"/>
        <end position="136"/>
    </location>
</feature>
<feature type="compositionally biased region" description="Basic residues" evidence="1">
    <location>
        <begin position="468"/>
        <end position="492"/>
    </location>
</feature>
<evidence type="ECO:0000313" key="2">
    <source>
        <dbReference type="EMBL" id="KZV85312.1"/>
    </source>
</evidence>
<dbReference type="InParanoid" id="A0A165DTF5"/>
<sequence>MWPCANLRLRTLGFYQFLRGVCQGASPYKPLQRPVPSSSCLQLPFPPFFLSHMRLSLILSAAAFASAYPLHNATVDEYDTLSSSLGKRVIQHGGCNGVPMRPQSFTASKCWTKRGNEIPKKTPDPTKLPPGTVIKPKPNPAKGWVTAYWWDVKKKDTTAETDRARDSQVHGVRPPADLAAPYHFPERQADVNAHYTCEHIMELQIIGHVLEDEGVCQMAKEMTDQAAAKKAIEAIRGVANTDENWVYFINGPAALKGKATEDFCAKSTDAVKNTNAGLQKRPAESTYTDLEWLAMQNYLDKTESMSIQTAERVDNKIHELFPHAPRGKVAEKWKAYLEKVKLITAEVKEKVDNEIECAKAAKAAADSKTSPGSASGRSSPTHPLLRRILSALPDRVVDFFDRRVVPKPKKTTKKQPLSCPVPPRRKPTAGTTPGHAPKTLPTTHPKSTTKGQPKTSTKAKPKTTTTKPKPKTTRPRPTKPKSTRPKVTRPKASKPVPKKAPLPAKKTKSRLRG</sequence>
<feature type="compositionally biased region" description="Basic and acidic residues" evidence="1">
    <location>
        <begin position="115"/>
        <end position="124"/>
    </location>
</feature>